<evidence type="ECO:0000256" key="6">
    <source>
        <dbReference type="ARBA" id="ARBA00023136"/>
    </source>
</evidence>
<keyword evidence="11" id="KW-1185">Reference proteome</keyword>
<feature type="transmembrane region" description="Helical" evidence="7">
    <location>
        <begin position="181"/>
        <end position="207"/>
    </location>
</feature>
<dbReference type="GO" id="GO:0055085">
    <property type="term" value="P:transmembrane transport"/>
    <property type="evidence" value="ECO:0007669"/>
    <property type="project" value="InterPro"/>
</dbReference>
<dbReference type="Proteomes" id="UP000548476">
    <property type="component" value="Unassembled WGS sequence"/>
</dbReference>
<reference evidence="10 11" key="1">
    <citation type="submission" date="2020-08" db="EMBL/GenBank/DDBJ databases">
        <title>Genomic Encyclopedia of Type Strains, Phase IV (KMG-IV): sequencing the most valuable type-strain genomes for metagenomic binning, comparative biology and taxonomic classification.</title>
        <authorList>
            <person name="Goeker M."/>
        </authorList>
    </citation>
    <scope>NUCLEOTIDE SEQUENCE [LARGE SCALE GENOMIC DNA]</scope>
    <source>
        <strain evidence="10 11">YIM 65646</strain>
    </source>
</reference>
<feature type="transmembrane region" description="Helical" evidence="7">
    <location>
        <begin position="288"/>
        <end position="309"/>
    </location>
</feature>
<keyword evidence="4 7" id="KW-0812">Transmembrane</keyword>
<comment type="caution">
    <text evidence="10">The sequence shown here is derived from an EMBL/GenBank/DDBJ whole genome shotgun (WGS) entry which is preliminary data.</text>
</comment>
<evidence type="ECO:0000256" key="7">
    <source>
        <dbReference type="RuleBase" id="RU363032"/>
    </source>
</evidence>
<organism evidence="10 11">
    <name type="scientific">Phytomonospora endophytica</name>
    <dbReference type="NCBI Taxonomy" id="714109"/>
    <lineage>
        <taxon>Bacteria</taxon>
        <taxon>Bacillati</taxon>
        <taxon>Actinomycetota</taxon>
        <taxon>Actinomycetes</taxon>
        <taxon>Micromonosporales</taxon>
        <taxon>Micromonosporaceae</taxon>
        <taxon>Phytomonospora</taxon>
    </lineage>
</organism>
<dbReference type="InterPro" id="IPR050809">
    <property type="entry name" value="UgpAE/MalFG_permease"/>
</dbReference>
<evidence type="ECO:0000256" key="1">
    <source>
        <dbReference type="ARBA" id="ARBA00004651"/>
    </source>
</evidence>
<keyword evidence="3" id="KW-1003">Cell membrane</keyword>
<evidence type="ECO:0000313" key="11">
    <source>
        <dbReference type="Proteomes" id="UP000548476"/>
    </source>
</evidence>
<evidence type="ECO:0000256" key="5">
    <source>
        <dbReference type="ARBA" id="ARBA00022989"/>
    </source>
</evidence>
<keyword evidence="5 7" id="KW-1133">Transmembrane helix</keyword>
<feature type="transmembrane region" description="Helical" evidence="7">
    <location>
        <begin position="99"/>
        <end position="120"/>
    </location>
</feature>
<gene>
    <name evidence="10" type="ORF">HNR73_000843</name>
</gene>
<feature type="region of interest" description="Disordered" evidence="8">
    <location>
        <begin position="1"/>
        <end position="20"/>
    </location>
</feature>
<dbReference type="AlphaFoldDB" id="A0A841F9R9"/>
<dbReference type="RefSeq" id="WP_203685926.1">
    <property type="nucleotide sequence ID" value="NZ_BONT01000020.1"/>
</dbReference>
<accession>A0A841F9R9</accession>
<dbReference type="InterPro" id="IPR000515">
    <property type="entry name" value="MetI-like"/>
</dbReference>
<feature type="transmembrane region" description="Helical" evidence="7">
    <location>
        <begin position="35"/>
        <end position="53"/>
    </location>
</feature>
<dbReference type="Gene3D" id="1.10.3720.10">
    <property type="entry name" value="MetI-like"/>
    <property type="match status" value="1"/>
</dbReference>
<name>A0A841F9R9_9ACTN</name>
<sequence>MSVETETPAVTAKEKPKPRPRRKLTLVQRLKRDKVMILLAAPGLLYFLVFHYLPMLGNIVAFQDYQPYLGFLDSDWIGLENFTDAFADPRFWSAVTNTLVIALVQLVFFFPAPIALALLLNSVLSSKIRRFVQSVVYLPHFIGWVIIVSIFQQLLGAAGLLPNVLDAIGLPRYDMMTDPDAFPWLVTLQLVWKDMGWGTIIFLAALLSIDPQLYEAAAVDGASRWRRLWHVTLPGITPIIILLLILNLGNILSVGFEQLILQRDNVGAAAGEVLDTYVYFNGIQNGEWGPSAAIGIVKAIFGTALILGANKLAHFFGHEGIYRGADK</sequence>
<keyword evidence="6 7" id="KW-0472">Membrane</keyword>
<dbReference type="InterPro" id="IPR035906">
    <property type="entry name" value="MetI-like_sf"/>
</dbReference>
<evidence type="ECO:0000256" key="3">
    <source>
        <dbReference type="ARBA" id="ARBA00022475"/>
    </source>
</evidence>
<evidence type="ECO:0000313" key="10">
    <source>
        <dbReference type="EMBL" id="MBB6032996.1"/>
    </source>
</evidence>
<dbReference type="PANTHER" id="PTHR43227">
    <property type="entry name" value="BLL4140 PROTEIN"/>
    <property type="match status" value="1"/>
</dbReference>
<dbReference type="Pfam" id="PF00528">
    <property type="entry name" value="BPD_transp_1"/>
    <property type="match status" value="1"/>
</dbReference>
<evidence type="ECO:0000259" key="9">
    <source>
        <dbReference type="PROSITE" id="PS50928"/>
    </source>
</evidence>
<dbReference type="PANTHER" id="PTHR43227:SF11">
    <property type="entry name" value="BLL4140 PROTEIN"/>
    <property type="match status" value="1"/>
</dbReference>
<evidence type="ECO:0000256" key="8">
    <source>
        <dbReference type="SAM" id="MobiDB-lite"/>
    </source>
</evidence>
<evidence type="ECO:0000256" key="4">
    <source>
        <dbReference type="ARBA" id="ARBA00022692"/>
    </source>
</evidence>
<dbReference type="CDD" id="cd06261">
    <property type="entry name" value="TM_PBP2"/>
    <property type="match status" value="1"/>
</dbReference>
<dbReference type="SUPFAM" id="SSF161098">
    <property type="entry name" value="MetI-like"/>
    <property type="match status" value="1"/>
</dbReference>
<comment type="subcellular location">
    <subcellularLocation>
        <location evidence="1 7">Cell membrane</location>
        <topology evidence="1 7">Multi-pass membrane protein</topology>
    </subcellularLocation>
</comment>
<dbReference type="PROSITE" id="PS50928">
    <property type="entry name" value="ABC_TM1"/>
    <property type="match status" value="1"/>
</dbReference>
<comment type="similarity">
    <text evidence="7">Belongs to the binding-protein-dependent transport system permease family.</text>
</comment>
<feature type="transmembrane region" description="Helical" evidence="7">
    <location>
        <begin position="228"/>
        <end position="249"/>
    </location>
</feature>
<dbReference type="EMBL" id="JACHGT010000002">
    <property type="protein sequence ID" value="MBB6032996.1"/>
    <property type="molecule type" value="Genomic_DNA"/>
</dbReference>
<feature type="transmembrane region" description="Helical" evidence="7">
    <location>
        <begin position="141"/>
        <end position="161"/>
    </location>
</feature>
<protein>
    <submittedName>
        <fullName evidence="10">Putative aldouronate transport system permease protein</fullName>
    </submittedName>
</protein>
<keyword evidence="2 7" id="KW-0813">Transport</keyword>
<evidence type="ECO:0000256" key="2">
    <source>
        <dbReference type="ARBA" id="ARBA00022448"/>
    </source>
</evidence>
<proteinExistence type="inferred from homology"/>
<dbReference type="GO" id="GO:0005886">
    <property type="term" value="C:plasma membrane"/>
    <property type="evidence" value="ECO:0007669"/>
    <property type="project" value="UniProtKB-SubCell"/>
</dbReference>
<feature type="domain" description="ABC transmembrane type-1" evidence="9">
    <location>
        <begin position="95"/>
        <end position="309"/>
    </location>
</feature>